<dbReference type="Proteomes" id="UP000264353">
    <property type="component" value="Chromosome A4"/>
</dbReference>
<feature type="non-terminal residue" evidence="1">
    <location>
        <position position="315"/>
    </location>
</feature>
<dbReference type="PANTHER" id="PTHR47186:SF20">
    <property type="entry name" value="DISEASE RESISTANCE PROTEIN RPS5-LIKE"/>
    <property type="match status" value="1"/>
</dbReference>
<evidence type="ECO:0008006" key="3">
    <source>
        <dbReference type="Google" id="ProtNLM"/>
    </source>
</evidence>
<accession>A0A397ZJZ8</accession>
<organism evidence="1 2">
    <name type="scientific">Brassica campestris</name>
    <name type="common">Field mustard</name>
    <dbReference type="NCBI Taxonomy" id="3711"/>
    <lineage>
        <taxon>Eukaryota</taxon>
        <taxon>Viridiplantae</taxon>
        <taxon>Streptophyta</taxon>
        <taxon>Embryophyta</taxon>
        <taxon>Tracheophyta</taxon>
        <taxon>Spermatophyta</taxon>
        <taxon>Magnoliopsida</taxon>
        <taxon>eudicotyledons</taxon>
        <taxon>Gunneridae</taxon>
        <taxon>Pentapetalae</taxon>
        <taxon>rosids</taxon>
        <taxon>malvids</taxon>
        <taxon>Brassicales</taxon>
        <taxon>Brassicaceae</taxon>
        <taxon>Brassiceae</taxon>
        <taxon>Brassica</taxon>
    </lineage>
</organism>
<protein>
    <recommendedName>
        <fullName evidence="3">Disease resistance protein</fullName>
    </recommendedName>
</protein>
<dbReference type="PANTHER" id="PTHR47186">
    <property type="entry name" value="LEUCINE-RICH REPEAT-CONTAINING PROTEIN 57"/>
    <property type="match status" value="1"/>
</dbReference>
<feature type="non-terminal residue" evidence="1">
    <location>
        <position position="1"/>
    </location>
</feature>
<reference evidence="1 2" key="1">
    <citation type="submission" date="2018-06" db="EMBL/GenBank/DDBJ databases">
        <title>WGS assembly of Brassica rapa FPsc.</title>
        <authorList>
            <person name="Bowman J."/>
            <person name="Kohchi T."/>
            <person name="Yamato K."/>
            <person name="Jenkins J."/>
            <person name="Shu S."/>
            <person name="Ishizaki K."/>
            <person name="Yamaoka S."/>
            <person name="Nishihama R."/>
            <person name="Nakamura Y."/>
            <person name="Berger F."/>
            <person name="Adam C."/>
            <person name="Aki S."/>
            <person name="Althoff F."/>
            <person name="Araki T."/>
            <person name="Arteaga-Vazquez M."/>
            <person name="Balasubrmanian S."/>
            <person name="Bauer D."/>
            <person name="Boehm C."/>
            <person name="Briginshaw L."/>
            <person name="Caballero-Perez J."/>
            <person name="Catarino B."/>
            <person name="Chen F."/>
            <person name="Chiyoda S."/>
            <person name="Chovatia M."/>
            <person name="Davies K."/>
            <person name="Delmans M."/>
            <person name="Demura T."/>
            <person name="Dierschke T."/>
            <person name="Dolan L."/>
            <person name="Dorantes-Acosta A."/>
            <person name="Eklund D."/>
            <person name="Florent S."/>
            <person name="Flores-Sandoval E."/>
            <person name="Fujiyama A."/>
            <person name="Fukuzawa H."/>
            <person name="Galik B."/>
            <person name="Grimanelli D."/>
            <person name="Grimwood J."/>
            <person name="Grossniklaus U."/>
            <person name="Hamada T."/>
            <person name="Haseloff J."/>
            <person name="Hetherington A."/>
            <person name="Higo A."/>
            <person name="Hirakawa Y."/>
            <person name="Hundley H."/>
            <person name="Ikeda Y."/>
            <person name="Inoue K."/>
            <person name="Inoue S."/>
            <person name="Ishida S."/>
            <person name="Jia Q."/>
            <person name="Kakita M."/>
            <person name="Kanazawa T."/>
            <person name="Kawai Y."/>
            <person name="Kawashima T."/>
            <person name="Kennedy M."/>
            <person name="Kinose K."/>
            <person name="Kinoshita T."/>
            <person name="Kohara Y."/>
            <person name="Koide E."/>
            <person name="Komatsu K."/>
            <person name="Kopischke S."/>
            <person name="Kubo M."/>
            <person name="Kyozuka J."/>
            <person name="Lagercrantz U."/>
            <person name="Lin S."/>
            <person name="Lindquist E."/>
            <person name="Lipzen A."/>
            <person name="Lu C."/>
            <person name="Luna E."/>
            <person name="Martienssen R."/>
            <person name="Minamino N."/>
            <person name="Mizutani M."/>
            <person name="Mizutani M."/>
            <person name="Mochizuki N."/>
            <person name="Monte I."/>
            <person name="Mosher R."/>
            <person name="Nagasaki H."/>
            <person name="Nakagami H."/>
            <person name="Naramoto S."/>
            <person name="Nishitani K."/>
            <person name="Ohtani M."/>
            <person name="Okamoto T."/>
            <person name="Okumura M."/>
            <person name="Phillips J."/>
            <person name="Pollak B."/>
            <person name="Reinders A."/>
            <person name="Roevekamp M."/>
            <person name="Sano R."/>
            <person name="Sawa S."/>
            <person name="Schmid M."/>
            <person name="Shirakawa M."/>
            <person name="Solano R."/>
            <person name="Spunde A."/>
            <person name="Suetsugu N."/>
            <person name="Sugano S."/>
            <person name="Sugiyama A."/>
            <person name="Sun R."/>
            <person name="Suzuki Y."/>
            <person name="Takenaka M."/>
            <person name="Takezawa D."/>
            <person name="Tomogane H."/>
            <person name="Tsuzuki M."/>
            <person name="Ueda T."/>
            <person name="Umeda M."/>
            <person name="Ward J."/>
            <person name="Watanabe Y."/>
            <person name="Yazaki K."/>
            <person name="Yokoyama R."/>
            <person name="Yoshitake Y."/>
            <person name="Yotsui I."/>
            <person name="Zachgo S."/>
            <person name="Schmutz J."/>
        </authorList>
    </citation>
    <scope>NUCLEOTIDE SEQUENCE [LARGE SCALE GENOMIC DNA]</scope>
    <source>
        <strain evidence="2">cv. B-3</strain>
    </source>
</reference>
<dbReference type="SUPFAM" id="SSF52058">
    <property type="entry name" value="L domain-like"/>
    <property type="match status" value="1"/>
</dbReference>
<dbReference type="EMBL" id="CM010631">
    <property type="protein sequence ID" value="RID65979.1"/>
    <property type="molecule type" value="Genomic_DNA"/>
</dbReference>
<proteinExistence type="predicted"/>
<gene>
    <name evidence="1" type="ORF">BRARA_D01147</name>
</gene>
<dbReference type="Gene3D" id="3.80.10.10">
    <property type="entry name" value="Ribonuclease Inhibitor"/>
    <property type="match status" value="1"/>
</dbReference>
<dbReference type="AlphaFoldDB" id="A0A397ZJZ8"/>
<name>A0A397ZJZ8_BRACM</name>
<dbReference type="InterPro" id="IPR032675">
    <property type="entry name" value="LRR_dom_sf"/>
</dbReference>
<evidence type="ECO:0000313" key="2">
    <source>
        <dbReference type="Proteomes" id="UP000264353"/>
    </source>
</evidence>
<evidence type="ECO:0000313" key="1">
    <source>
        <dbReference type="EMBL" id="RID65979.1"/>
    </source>
</evidence>
<sequence>EATSLEKLSLEHCISLVELSSSIRNLHKLEELNMRRCKKLGLFPTNIKLASLDYRTFPDISSNIKHLGVRNTKIKDVSALSVAERWLRLGTLYIGSKSLKRLTHVPECVRGLDLSDGDIKNIPDCIIGLPRLHYLIIKKCRKLVSLQGLPTSLRNLDADDCVSLKSVCFSFYESKAAYITLGDCKYEETRRVIMQQWDYKCVWLPDKEVPPEFTHRAKGNSITIPKRTFSAFSRVMACLLLSPLKELTVPSKNLYLLRCKGGYPPPPLLTEHMFVIFGALFKEHTCLELEATLREIQFEFSCNSEISRIIECGVQ</sequence>